<accession>A0A964WVA0</accession>
<gene>
    <name evidence="2" type="ORF">E4O86_19175</name>
</gene>
<organism evidence="2 3">
    <name type="scientific">Propylenella binzhouense</name>
    <dbReference type="NCBI Taxonomy" id="2555902"/>
    <lineage>
        <taxon>Bacteria</taxon>
        <taxon>Pseudomonadati</taxon>
        <taxon>Pseudomonadota</taxon>
        <taxon>Alphaproteobacteria</taxon>
        <taxon>Hyphomicrobiales</taxon>
        <taxon>Propylenellaceae</taxon>
        <taxon>Propylenella</taxon>
    </lineage>
</organism>
<dbReference type="InterPro" id="IPR021327">
    <property type="entry name" value="DUF2934"/>
</dbReference>
<evidence type="ECO:0000313" key="2">
    <source>
        <dbReference type="EMBL" id="MYZ49833.1"/>
    </source>
</evidence>
<protein>
    <submittedName>
        <fullName evidence="2">DUF2934 domain-containing protein</fullName>
    </submittedName>
</protein>
<reference evidence="2" key="1">
    <citation type="submission" date="2019-03" db="EMBL/GenBank/DDBJ databases">
        <title>Afifella sp. nov., isolated from activated sludge.</title>
        <authorList>
            <person name="Li Q."/>
            <person name="Liu Y."/>
        </authorList>
    </citation>
    <scope>NUCLEOTIDE SEQUENCE</scope>
    <source>
        <strain evidence="2">L72</strain>
    </source>
</reference>
<sequence length="121" mass="13298">MVRRRAATDRTCRHPRFTPPGEFRAAAVRPADNVPATEVRMAEKDEDRIRERAYRIWEEEGRPEGRHDEHWHRAGREMGGEEKAVAADEARPDAGEAGGRSAADPGDESGRAAAASDALPG</sequence>
<evidence type="ECO:0000313" key="3">
    <source>
        <dbReference type="Proteomes" id="UP000773614"/>
    </source>
</evidence>
<feature type="compositionally biased region" description="Basic and acidic residues" evidence="1">
    <location>
        <begin position="60"/>
        <end position="94"/>
    </location>
</feature>
<feature type="region of interest" description="Disordered" evidence="1">
    <location>
        <begin position="1"/>
        <end position="21"/>
    </location>
</feature>
<feature type="region of interest" description="Disordered" evidence="1">
    <location>
        <begin position="60"/>
        <end position="121"/>
    </location>
</feature>
<dbReference type="EMBL" id="SPKJ01000098">
    <property type="protein sequence ID" value="MYZ49833.1"/>
    <property type="molecule type" value="Genomic_DNA"/>
</dbReference>
<dbReference type="AlphaFoldDB" id="A0A964WVA0"/>
<name>A0A964WVA0_9HYPH</name>
<comment type="caution">
    <text evidence="2">The sequence shown here is derived from an EMBL/GenBank/DDBJ whole genome shotgun (WGS) entry which is preliminary data.</text>
</comment>
<keyword evidence="3" id="KW-1185">Reference proteome</keyword>
<feature type="compositionally biased region" description="Basic and acidic residues" evidence="1">
    <location>
        <begin position="1"/>
        <end position="12"/>
    </location>
</feature>
<proteinExistence type="predicted"/>
<dbReference type="Proteomes" id="UP000773614">
    <property type="component" value="Unassembled WGS sequence"/>
</dbReference>
<dbReference type="Pfam" id="PF11154">
    <property type="entry name" value="DUF2934"/>
    <property type="match status" value="1"/>
</dbReference>
<feature type="non-terminal residue" evidence="2">
    <location>
        <position position="121"/>
    </location>
</feature>
<evidence type="ECO:0000256" key="1">
    <source>
        <dbReference type="SAM" id="MobiDB-lite"/>
    </source>
</evidence>